<accession>A0A397H105</accession>
<gene>
    <name evidence="2" type="ORF">Glove_431g21</name>
</gene>
<organism evidence="2 3">
    <name type="scientific">Diversispora epigaea</name>
    <dbReference type="NCBI Taxonomy" id="1348612"/>
    <lineage>
        <taxon>Eukaryota</taxon>
        <taxon>Fungi</taxon>
        <taxon>Fungi incertae sedis</taxon>
        <taxon>Mucoromycota</taxon>
        <taxon>Glomeromycotina</taxon>
        <taxon>Glomeromycetes</taxon>
        <taxon>Diversisporales</taxon>
        <taxon>Diversisporaceae</taxon>
        <taxon>Diversispora</taxon>
    </lineage>
</organism>
<evidence type="ECO:0000256" key="1">
    <source>
        <dbReference type="SAM" id="MobiDB-lite"/>
    </source>
</evidence>
<name>A0A397H105_9GLOM</name>
<evidence type="ECO:0000313" key="2">
    <source>
        <dbReference type="EMBL" id="RHZ54060.1"/>
    </source>
</evidence>
<evidence type="ECO:0000313" key="3">
    <source>
        <dbReference type="Proteomes" id="UP000266861"/>
    </source>
</evidence>
<reference evidence="2 3" key="1">
    <citation type="submission" date="2018-08" db="EMBL/GenBank/DDBJ databases">
        <title>Genome and evolution of the arbuscular mycorrhizal fungus Diversispora epigaea (formerly Glomus versiforme) and its bacterial endosymbionts.</title>
        <authorList>
            <person name="Sun X."/>
            <person name="Fei Z."/>
            <person name="Harrison M."/>
        </authorList>
    </citation>
    <scope>NUCLEOTIDE SEQUENCE [LARGE SCALE GENOMIC DNA]</scope>
    <source>
        <strain evidence="2 3">IT104</strain>
    </source>
</reference>
<dbReference type="Proteomes" id="UP000266861">
    <property type="component" value="Unassembled WGS sequence"/>
</dbReference>
<feature type="compositionally biased region" description="Basic and acidic residues" evidence="1">
    <location>
        <begin position="41"/>
        <end position="58"/>
    </location>
</feature>
<keyword evidence="3" id="KW-1185">Reference proteome</keyword>
<feature type="region of interest" description="Disordered" evidence="1">
    <location>
        <begin position="35"/>
        <end position="58"/>
    </location>
</feature>
<protein>
    <submittedName>
        <fullName evidence="2">Uncharacterized protein</fullName>
    </submittedName>
</protein>
<dbReference type="EMBL" id="PQFF01000381">
    <property type="protein sequence ID" value="RHZ54060.1"/>
    <property type="molecule type" value="Genomic_DNA"/>
</dbReference>
<comment type="caution">
    <text evidence="2">The sequence shown here is derived from an EMBL/GenBank/DDBJ whole genome shotgun (WGS) entry which is preliminary data.</text>
</comment>
<dbReference type="AlphaFoldDB" id="A0A397H105"/>
<sequence>MCNKFRMKIVPLRILLPRFSLNNYAMKHNVRENSLKRMQKEKKNENRVEDNNHGRNNEREMIRGKKGKVLCTNNKMAITYTNYYLYRLPLWTNKDLIYKFGYEIPNNHGRNNEREMIRGKKGKVLCTNNKMAITYTNYYLYRLPLWTNKDLIYKFGYEIPVL</sequence>
<proteinExistence type="predicted"/>